<dbReference type="Pfam" id="PF13416">
    <property type="entry name" value="SBP_bac_8"/>
    <property type="match status" value="1"/>
</dbReference>
<keyword evidence="3" id="KW-0472">Membrane</keyword>
<keyword evidence="1" id="KW-1003">Cell membrane</keyword>
<dbReference type="PANTHER" id="PTHR43649">
    <property type="entry name" value="ARABINOSE-BINDING PROTEIN-RELATED"/>
    <property type="match status" value="1"/>
</dbReference>
<keyword evidence="5" id="KW-0449">Lipoprotein</keyword>
<evidence type="ECO:0000256" key="1">
    <source>
        <dbReference type="ARBA" id="ARBA00022475"/>
    </source>
</evidence>
<reference evidence="6" key="1">
    <citation type="submission" date="2021-09" db="EMBL/GenBank/DDBJ databases">
        <title>Lactobacillus species from Apis mellifera, Switzerland.</title>
        <authorList>
            <person name="Pfister J."/>
            <person name="Brown A."/>
            <person name="Neumann P."/>
            <person name="Collaud A."/>
            <person name="Retschnig G."/>
            <person name="Perreten V."/>
        </authorList>
    </citation>
    <scope>NUCLEOTIDE SEQUENCE</scope>
    <source>
        <strain evidence="6">IBH002</strain>
    </source>
</reference>
<keyword evidence="2" id="KW-0732">Signal</keyword>
<dbReference type="AlphaFoldDB" id="A0AA47GH46"/>
<name>A0AA47GH46_9LACO</name>
<dbReference type="PANTHER" id="PTHR43649:SF33">
    <property type="entry name" value="POLYGALACTURONAN_RHAMNOGALACTURONAN-BINDING PROTEIN YTCQ"/>
    <property type="match status" value="1"/>
</dbReference>
<organism evidence="6 7">
    <name type="scientific">Lactobacillus helsingborgensis</name>
    <dbReference type="NCBI Taxonomy" id="1218494"/>
    <lineage>
        <taxon>Bacteria</taxon>
        <taxon>Bacillati</taxon>
        <taxon>Bacillota</taxon>
        <taxon>Bacilli</taxon>
        <taxon>Lactobacillales</taxon>
        <taxon>Lactobacillaceae</taxon>
        <taxon>Lactobacillus</taxon>
    </lineage>
</organism>
<dbReference type="RefSeq" id="WP_267274745.1">
    <property type="nucleotide sequence ID" value="NZ_CP084389.1"/>
</dbReference>
<evidence type="ECO:0000256" key="4">
    <source>
        <dbReference type="ARBA" id="ARBA00023139"/>
    </source>
</evidence>
<gene>
    <name evidence="6" type="ORF">LDX53_01315</name>
</gene>
<evidence type="ECO:0000313" key="6">
    <source>
        <dbReference type="EMBL" id="UZX29905.1"/>
    </source>
</evidence>
<keyword evidence="7" id="KW-1185">Reference proteome</keyword>
<protein>
    <submittedName>
        <fullName evidence="6">Extracellular solute-binding protein</fullName>
    </submittedName>
</protein>
<dbReference type="Proteomes" id="UP001164557">
    <property type="component" value="Chromosome"/>
</dbReference>
<dbReference type="SUPFAM" id="SSF53850">
    <property type="entry name" value="Periplasmic binding protein-like II"/>
    <property type="match status" value="1"/>
</dbReference>
<evidence type="ECO:0000256" key="5">
    <source>
        <dbReference type="ARBA" id="ARBA00023288"/>
    </source>
</evidence>
<keyword evidence="4" id="KW-0564">Palmitate</keyword>
<evidence type="ECO:0000256" key="2">
    <source>
        <dbReference type="ARBA" id="ARBA00022729"/>
    </source>
</evidence>
<evidence type="ECO:0000313" key="7">
    <source>
        <dbReference type="Proteomes" id="UP001164557"/>
    </source>
</evidence>
<evidence type="ECO:0000256" key="3">
    <source>
        <dbReference type="ARBA" id="ARBA00023136"/>
    </source>
</evidence>
<sequence length="405" mass="46801">MKENEKTLTIGLYTSSSWNVPNGHQYKVIDYAIRKFKQEHPNIKIKYESGIQQDDYRNWLSEKIIENKTPDLIIVPNRDFNALASEGAFKNLSSFMWQDNIKNSTFYASTLKAGQYNGQQLALPYEANPTLMVMNKTLLQKFKIKTPSYDWTPQQFYKLCHQVTYSNTKKKYYGVTMNYNWQDAQFAYGAQIFNKNDGNVELTSDRSRRAFALIENIVNDQSTFNVTSQLFDKGRVAFMPLGLAQYRTYTSYPFHITRNNKFLWKCTKMPGMEGIKATPIETTMFAISSKAKNTKGAWEFMKLLCTNKKVQREVMKTNMGCSVLPAVVKSTQAQKILDEKVINFHNLTIKKLDLIMKDGAVLPKFKDYNDNLEKLDYKIQNALNAGNLETQLFNIQLQVNQSETN</sequence>
<accession>A0AA47GH46</accession>
<proteinExistence type="predicted"/>
<dbReference type="Gene3D" id="3.40.190.10">
    <property type="entry name" value="Periplasmic binding protein-like II"/>
    <property type="match status" value="1"/>
</dbReference>
<dbReference type="InterPro" id="IPR050490">
    <property type="entry name" value="Bact_solute-bd_prot1"/>
</dbReference>
<dbReference type="InterPro" id="IPR006059">
    <property type="entry name" value="SBP"/>
</dbReference>
<dbReference type="EMBL" id="CP084389">
    <property type="protein sequence ID" value="UZX29905.1"/>
    <property type="molecule type" value="Genomic_DNA"/>
</dbReference>